<dbReference type="Pfam" id="PF00582">
    <property type="entry name" value="Usp"/>
    <property type="match status" value="1"/>
</dbReference>
<organism evidence="3 4">
    <name type="scientific">Mariniflexile ostreae</name>
    <dbReference type="NCBI Taxonomy" id="1520892"/>
    <lineage>
        <taxon>Bacteria</taxon>
        <taxon>Pseudomonadati</taxon>
        <taxon>Bacteroidota</taxon>
        <taxon>Flavobacteriia</taxon>
        <taxon>Flavobacteriales</taxon>
        <taxon>Flavobacteriaceae</taxon>
        <taxon>Mariniflexile</taxon>
    </lineage>
</organism>
<keyword evidence="4" id="KW-1185">Reference proteome</keyword>
<evidence type="ECO:0000313" key="4">
    <source>
        <dbReference type="Proteomes" id="UP001589585"/>
    </source>
</evidence>
<comment type="similarity">
    <text evidence="1">Belongs to the universal stress protein A family.</text>
</comment>
<name>A0ABV5FBE8_9FLAO</name>
<dbReference type="PANTHER" id="PTHR46268">
    <property type="entry name" value="STRESS RESPONSE PROTEIN NHAX"/>
    <property type="match status" value="1"/>
</dbReference>
<dbReference type="InterPro" id="IPR014729">
    <property type="entry name" value="Rossmann-like_a/b/a_fold"/>
</dbReference>
<dbReference type="InterPro" id="IPR006016">
    <property type="entry name" value="UspA"/>
</dbReference>
<dbReference type="InterPro" id="IPR006015">
    <property type="entry name" value="Universal_stress_UspA"/>
</dbReference>
<dbReference type="RefSeq" id="WP_379860984.1">
    <property type="nucleotide sequence ID" value="NZ_JBHMFC010000032.1"/>
</dbReference>
<dbReference type="PRINTS" id="PR01438">
    <property type="entry name" value="UNVRSLSTRESS"/>
</dbReference>
<proteinExistence type="inferred from homology"/>
<reference evidence="3 4" key="1">
    <citation type="submission" date="2024-09" db="EMBL/GenBank/DDBJ databases">
        <authorList>
            <person name="Sun Q."/>
            <person name="Mori K."/>
        </authorList>
    </citation>
    <scope>NUCLEOTIDE SEQUENCE [LARGE SCALE GENOMIC DNA]</scope>
    <source>
        <strain evidence="3 4">CECT 8622</strain>
    </source>
</reference>
<dbReference type="PANTHER" id="PTHR46268:SF6">
    <property type="entry name" value="UNIVERSAL STRESS PROTEIN UP12"/>
    <property type="match status" value="1"/>
</dbReference>
<evidence type="ECO:0000256" key="1">
    <source>
        <dbReference type="ARBA" id="ARBA00008791"/>
    </source>
</evidence>
<evidence type="ECO:0000313" key="3">
    <source>
        <dbReference type="EMBL" id="MFB9056787.1"/>
    </source>
</evidence>
<gene>
    <name evidence="3" type="ORF">ACFFU9_08535</name>
</gene>
<sequence>MKTILLPTDFSKNSMNAINYAMCLFKNVTCKFYILNVHKASSFITDDMVVASASVTIYQTIIDAAKISIENLIADIEKKYENKKHTFQGIVDYDDFTDSINQNASINHIDLIVMGTKGASGLEKVLFGSNTVKVMQRCYAPVLAIPDGYKFKAWDVVAFTSSFKALYDPSDLRPLITLAKSTQSKLCVLHIADNTTLPIEIDKNIDFFNKHFKDVEYQYIEDSEGDICNRIENHINTNNINLIAMMNKKHSFFERLFSTRTIENIAFHITIPFLVMHESGVGETPKH</sequence>
<dbReference type="Proteomes" id="UP001589585">
    <property type="component" value="Unassembled WGS sequence"/>
</dbReference>
<accession>A0ABV5FBE8</accession>
<dbReference type="CDD" id="cd00293">
    <property type="entry name" value="USP-like"/>
    <property type="match status" value="2"/>
</dbReference>
<dbReference type="EMBL" id="JBHMFC010000032">
    <property type="protein sequence ID" value="MFB9056787.1"/>
    <property type="molecule type" value="Genomic_DNA"/>
</dbReference>
<comment type="caution">
    <text evidence="3">The sequence shown here is derived from an EMBL/GenBank/DDBJ whole genome shotgun (WGS) entry which is preliminary data.</text>
</comment>
<evidence type="ECO:0000259" key="2">
    <source>
        <dbReference type="Pfam" id="PF00582"/>
    </source>
</evidence>
<protein>
    <submittedName>
        <fullName evidence="3">Universal stress protein</fullName>
    </submittedName>
</protein>
<dbReference type="SUPFAM" id="SSF52402">
    <property type="entry name" value="Adenine nucleotide alpha hydrolases-like"/>
    <property type="match status" value="2"/>
</dbReference>
<feature type="domain" description="UspA" evidence="2">
    <location>
        <begin position="1"/>
        <end position="146"/>
    </location>
</feature>
<dbReference type="Gene3D" id="3.40.50.620">
    <property type="entry name" value="HUPs"/>
    <property type="match status" value="2"/>
</dbReference>